<reference evidence="2 3" key="1">
    <citation type="submission" date="2019-07" db="EMBL/GenBank/DDBJ databases">
        <title>Whole genome shotgun sequence of Novosphingobium sediminis NBRC 106119.</title>
        <authorList>
            <person name="Hosoyama A."/>
            <person name="Uohara A."/>
            <person name="Ohji S."/>
            <person name="Ichikawa N."/>
        </authorList>
    </citation>
    <scope>NUCLEOTIDE SEQUENCE [LARGE SCALE GENOMIC DNA]</scope>
    <source>
        <strain evidence="2 3">NBRC 106119</strain>
    </source>
</reference>
<evidence type="ECO:0000313" key="3">
    <source>
        <dbReference type="Proteomes" id="UP000321464"/>
    </source>
</evidence>
<keyword evidence="3" id="KW-1185">Reference proteome</keyword>
<name>A0A512AFG5_9SPHN</name>
<dbReference type="InterPro" id="IPR006016">
    <property type="entry name" value="UspA"/>
</dbReference>
<dbReference type="AlphaFoldDB" id="A0A512AFG5"/>
<gene>
    <name evidence="2" type="ORF">NSE01_02760</name>
</gene>
<comment type="caution">
    <text evidence="2">The sequence shown here is derived from an EMBL/GenBank/DDBJ whole genome shotgun (WGS) entry which is preliminary data.</text>
</comment>
<sequence length="169" mass="17871">MVHMANESEGTPGAEARARQRVYLVIMDDTEEAARALRFAARRAVRTGGTVHILALVPRQEFVVFGSIQATIEAEARERAEDLARTAAGSLADESGLQPAVAVRTGSGPQVVREYLAEHPEVSALVLGAAAEGNPGPLVTHFTSQIGQLPCVLMIVPGGIDERGIDSFS</sequence>
<dbReference type="EMBL" id="BJYR01000002">
    <property type="protein sequence ID" value="GEN98443.1"/>
    <property type="molecule type" value="Genomic_DNA"/>
</dbReference>
<dbReference type="SUPFAM" id="SSF52402">
    <property type="entry name" value="Adenine nucleotide alpha hydrolases-like"/>
    <property type="match status" value="1"/>
</dbReference>
<protein>
    <submittedName>
        <fullName evidence="2">Universal stress protein</fullName>
    </submittedName>
</protein>
<evidence type="ECO:0000313" key="2">
    <source>
        <dbReference type="EMBL" id="GEN98443.1"/>
    </source>
</evidence>
<organism evidence="2 3">
    <name type="scientific">Novosphingobium sediminis</name>
    <dbReference type="NCBI Taxonomy" id="707214"/>
    <lineage>
        <taxon>Bacteria</taxon>
        <taxon>Pseudomonadati</taxon>
        <taxon>Pseudomonadota</taxon>
        <taxon>Alphaproteobacteria</taxon>
        <taxon>Sphingomonadales</taxon>
        <taxon>Sphingomonadaceae</taxon>
        <taxon>Novosphingobium</taxon>
    </lineage>
</organism>
<dbReference type="Gene3D" id="3.40.50.12370">
    <property type="match status" value="1"/>
</dbReference>
<proteinExistence type="predicted"/>
<dbReference type="Pfam" id="PF00582">
    <property type="entry name" value="Usp"/>
    <property type="match status" value="1"/>
</dbReference>
<feature type="domain" description="UspA" evidence="1">
    <location>
        <begin position="24"/>
        <end position="137"/>
    </location>
</feature>
<accession>A0A512AFG5</accession>
<dbReference type="Proteomes" id="UP000321464">
    <property type="component" value="Unassembled WGS sequence"/>
</dbReference>
<evidence type="ECO:0000259" key="1">
    <source>
        <dbReference type="Pfam" id="PF00582"/>
    </source>
</evidence>